<dbReference type="SUPFAM" id="SSF46565">
    <property type="entry name" value="Chaperone J-domain"/>
    <property type="match status" value="1"/>
</dbReference>
<keyword evidence="4" id="KW-1185">Reference proteome</keyword>
<evidence type="ECO:0000259" key="2">
    <source>
        <dbReference type="Pfam" id="PF00226"/>
    </source>
</evidence>
<evidence type="ECO:0000256" key="1">
    <source>
        <dbReference type="SAM" id="MobiDB-lite"/>
    </source>
</evidence>
<organism evidence="3 4">
    <name type="scientific">Brassica napus</name>
    <name type="common">Rape</name>
    <dbReference type="NCBI Taxonomy" id="3708"/>
    <lineage>
        <taxon>Eukaryota</taxon>
        <taxon>Viridiplantae</taxon>
        <taxon>Streptophyta</taxon>
        <taxon>Embryophyta</taxon>
        <taxon>Tracheophyta</taxon>
        <taxon>Spermatophyta</taxon>
        <taxon>Magnoliopsida</taxon>
        <taxon>eudicotyledons</taxon>
        <taxon>Gunneridae</taxon>
        <taxon>Pentapetalae</taxon>
        <taxon>rosids</taxon>
        <taxon>malvids</taxon>
        <taxon>Brassicales</taxon>
        <taxon>Brassicaceae</taxon>
        <taxon>Brassiceae</taxon>
        <taxon>Brassica</taxon>
    </lineage>
</organism>
<feature type="compositionally biased region" description="Basic residues" evidence="1">
    <location>
        <begin position="117"/>
        <end position="126"/>
    </location>
</feature>
<feature type="domain" description="J" evidence="2">
    <location>
        <begin position="84"/>
        <end position="117"/>
    </location>
</feature>
<feature type="region of interest" description="Disordered" evidence="1">
    <location>
        <begin position="59"/>
        <end position="86"/>
    </location>
</feature>
<proteinExistence type="predicted"/>
<comment type="caution">
    <text evidence="3">The sequence shown here is derived from an EMBL/GenBank/DDBJ whole genome shotgun (WGS) entry which is preliminary data.</text>
</comment>
<dbReference type="EMBL" id="JAGKQM010001873">
    <property type="protein sequence ID" value="KAH0850971.1"/>
    <property type="molecule type" value="Genomic_DNA"/>
</dbReference>
<evidence type="ECO:0000313" key="4">
    <source>
        <dbReference type="Proteomes" id="UP000824890"/>
    </source>
</evidence>
<accession>A0ABQ7X4V7</accession>
<sequence>MEKSLGHTPEFRELSLPIFQGIIKRAPDGYETELQLIYKQFKASVDLFRQQLLSASLPSEASVPTLPLPKTSQYSHAPSSHHSSITESEIKRAYYIKARQVHPDKNPNDPQAAHSFQAKRRLNGED</sequence>
<gene>
    <name evidence="3" type="ORF">HID58_095038</name>
</gene>
<name>A0ABQ7X4V7_BRANA</name>
<dbReference type="Pfam" id="PF00226">
    <property type="entry name" value="DnaJ"/>
    <property type="match status" value="1"/>
</dbReference>
<protein>
    <recommendedName>
        <fullName evidence="2">J domain-containing protein</fullName>
    </recommendedName>
</protein>
<dbReference type="Gene3D" id="1.10.287.110">
    <property type="entry name" value="DnaJ domain"/>
    <property type="match status" value="1"/>
</dbReference>
<reference evidence="3 4" key="1">
    <citation type="submission" date="2021-05" db="EMBL/GenBank/DDBJ databases">
        <title>Genome Assembly of Synthetic Allotetraploid Brassica napus Reveals Homoeologous Exchanges between Subgenomes.</title>
        <authorList>
            <person name="Davis J.T."/>
        </authorList>
    </citation>
    <scope>NUCLEOTIDE SEQUENCE [LARGE SCALE GENOMIC DNA]</scope>
    <source>
        <strain evidence="4">cv. Da-Ae</strain>
        <tissue evidence="3">Seedling</tissue>
    </source>
</reference>
<dbReference type="InterPro" id="IPR036869">
    <property type="entry name" value="J_dom_sf"/>
</dbReference>
<dbReference type="Proteomes" id="UP000824890">
    <property type="component" value="Unassembled WGS sequence"/>
</dbReference>
<feature type="region of interest" description="Disordered" evidence="1">
    <location>
        <begin position="98"/>
        <end position="126"/>
    </location>
</feature>
<dbReference type="InterPro" id="IPR001623">
    <property type="entry name" value="DnaJ_domain"/>
</dbReference>
<evidence type="ECO:0000313" key="3">
    <source>
        <dbReference type="EMBL" id="KAH0850971.1"/>
    </source>
</evidence>
<dbReference type="CDD" id="cd06257">
    <property type="entry name" value="DnaJ"/>
    <property type="match status" value="1"/>
</dbReference>